<dbReference type="PANTHER" id="PTHR36156">
    <property type="entry name" value="SLR2101 PROTEIN"/>
    <property type="match status" value="1"/>
</dbReference>
<evidence type="ECO:0000313" key="4">
    <source>
        <dbReference type="Proteomes" id="UP000193928"/>
    </source>
</evidence>
<organism evidence="1 3">
    <name type="scientific">Mycobacterium gordonae</name>
    <dbReference type="NCBI Taxonomy" id="1778"/>
    <lineage>
        <taxon>Bacteria</taxon>
        <taxon>Bacillati</taxon>
        <taxon>Actinomycetota</taxon>
        <taxon>Actinomycetes</taxon>
        <taxon>Mycobacteriales</taxon>
        <taxon>Mycobacteriaceae</taxon>
        <taxon>Mycobacterium</taxon>
    </lineage>
</organism>
<reference evidence="2 4" key="1">
    <citation type="submission" date="2016-01" db="EMBL/GenBank/DDBJ databases">
        <title>The new phylogeny of the genus Mycobacterium.</title>
        <authorList>
            <person name="Tarcisio F."/>
            <person name="Conor M."/>
            <person name="Antonella G."/>
            <person name="Elisabetta G."/>
            <person name="Giulia F.S."/>
            <person name="Sara T."/>
            <person name="Anna F."/>
            <person name="Clotilde B."/>
            <person name="Roberto B."/>
            <person name="Veronica D.S."/>
            <person name="Fabio R."/>
            <person name="Monica P."/>
            <person name="Olivier J."/>
            <person name="Enrico T."/>
            <person name="Nicola S."/>
        </authorList>
    </citation>
    <scope>NUCLEOTIDE SEQUENCE [LARGE SCALE GENOMIC DNA]</scope>
    <source>
        <strain evidence="2 4">DSM 44160</strain>
    </source>
</reference>
<dbReference type="InterPro" id="IPR014710">
    <property type="entry name" value="RmlC-like_jellyroll"/>
</dbReference>
<comment type="caution">
    <text evidence="1">The sequence shown here is derived from an EMBL/GenBank/DDBJ whole genome shotgun (WGS) entry which is preliminary data.</text>
</comment>
<reference evidence="1 3" key="2">
    <citation type="submission" date="2016-06" db="EMBL/GenBank/DDBJ databases">
        <authorList>
            <person name="Kjaerup R.B."/>
            <person name="Dalgaard T.S."/>
            <person name="Juul-Madsen H.R."/>
        </authorList>
    </citation>
    <scope>NUCLEOTIDE SEQUENCE [LARGE SCALE GENOMIC DNA]</scope>
    <source>
        <strain evidence="1 3">1245752.6</strain>
    </source>
</reference>
<sequence length="153" mass="15586">MSAPAGRLLITGVDAVGRSCAAQDGPVTLNGFPGFEGILFSVLYATESAPALSAGGRSADILDLGVPPGTVNWKIIDYGPGVAFSMHHTDTVDLDLVLSGSVDLILDDGPHPLQAGDTAVVTGVDHAWRTGPEGCRLSVMSVGVSAETRSTAI</sequence>
<dbReference type="InterPro" id="IPR047142">
    <property type="entry name" value="OryJ/VirC-like"/>
</dbReference>
<dbReference type="OrthoDB" id="713485at2"/>
<evidence type="ECO:0000313" key="2">
    <source>
        <dbReference type="EMBL" id="ORV78777.1"/>
    </source>
</evidence>
<accession>A0A1A6B7J1</accession>
<dbReference type="InterPro" id="IPR011051">
    <property type="entry name" value="RmlC_Cupin_sf"/>
</dbReference>
<evidence type="ECO:0000313" key="1">
    <source>
        <dbReference type="EMBL" id="OBR98250.1"/>
    </source>
</evidence>
<evidence type="ECO:0000313" key="3">
    <source>
        <dbReference type="Proteomes" id="UP000093757"/>
    </source>
</evidence>
<dbReference type="PANTHER" id="PTHR36156:SF2">
    <property type="entry name" value="CUPIN TYPE-2 DOMAIN-CONTAINING PROTEIN"/>
    <property type="match status" value="1"/>
</dbReference>
<dbReference type="SUPFAM" id="SSF51182">
    <property type="entry name" value="RmlC-like cupins"/>
    <property type="match status" value="1"/>
</dbReference>
<evidence type="ECO:0008006" key="5">
    <source>
        <dbReference type="Google" id="ProtNLM"/>
    </source>
</evidence>
<dbReference type="AlphaFoldDB" id="A0A1A6B7J1"/>
<dbReference type="Proteomes" id="UP000193928">
    <property type="component" value="Unassembled WGS sequence"/>
</dbReference>
<dbReference type="Gene3D" id="2.60.120.10">
    <property type="entry name" value="Jelly Rolls"/>
    <property type="match status" value="1"/>
</dbReference>
<proteinExistence type="predicted"/>
<keyword evidence="4" id="KW-1185">Reference proteome</keyword>
<name>A0A1A6B7J1_MYCGO</name>
<gene>
    <name evidence="1" type="ORF">A9W98_03225</name>
    <name evidence="2" type="ORF">AWC08_31445</name>
</gene>
<dbReference type="EMBL" id="LQOY01000152">
    <property type="protein sequence ID" value="ORV78777.1"/>
    <property type="molecule type" value="Genomic_DNA"/>
</dbReference>
<protein>
    <recommendedName>
        <fullName evidence="5">Cupin domain-containing protein</fullName>
    </recommendedName>
</protein>
<dbReference type="EMBL" id="MAEM01000532">
    <property type="protein sequence ID" value="OBR98250.1"/>
    <property type="molecule type" value="Genomic_DNA"/>
</dbReference>
<dbReference type="Proteomes" id="UP000093757">
    <property type="component" value="Unassembled WGS sequence"/>
</dbReference>